<organism evidence="2 3">
    <name type="scientific">Apatococcus fuscideae</name>
    <dbReference type="NCBI Taxonomy" id="2026836"/>
    <lineage>
        <taxon>Eukaryota</taxon>
        <taxon>Viridiplantae</taxon>
        <taxon>Chlorophyta</taxon>
        <taxon>core chlorophytes</taxon>
        <taxon>Trebouxiophyceae</taxon>
        <taxon>Chlorellales</taxon>
        <taxon>Chlorellaceae</taxon>
        <taxon>Apatococcus</taxon>
    </lineage>
</organism>
<evidence type="ECO:0000256" key="1">
    <source>
        <dbReference type="SAM" id="MobiDB-lite"/>
    </source>
</evidence>
<gene>
    <name evidence="2" type="ORF">WJX84_012397</name>
</gene>
<dbReference type="AlphaFoldDB" id="A0AAW1T6B0"/>
<keyword evidence="3" id="KW-1185">Reference proteome</keyword>
<sequence>MWGCATVRPASRLLYQEPIKGIRGEYDVTALTGSELLAHRHQLAASIFSQQVRKILQSRATRRAAGGHSGSFFHEQHISRYQLRR</sequence>
<dbReference type="Proteomes" id="UP001485043">
    <property type="component" value="Unassembled WGS sequence"/>
</dbReference>
<reference evidence="2 3" key="1">
    <citation type="journal article" date="2024" name="Nat. Commun.">
        <title>Phylogenomics reveals the evolutionary origins of lichenization in chlorophyte algae.</title>
        <authorList>
            <person name="Puginier C."/>
            <person name="Libourel C."/>
            <person name="Otte J."/>
            <person name="Skaloud P."/>
            <person name="Haon M."/>
            <person name="Grisel S."/>
            <person name="Petersen M."/>
            <person name="Berrin J.G."/>
            <person name="Delaux P.M."/>
            <person name="Dal Grande F."/>
            <person name="Keller J."/>
        </authorList>
    </citation>
    <scope>NUCLEOTIDE SEQUENCE [LARGE SCALE GENOMIC DNA]</scope>
    <source>
        <strain evidence="2 3">SAG 2523</strain>
    </source>
</reference>
<comment type="caution">
    <text evidence="2">The sequence shown here is derived from an EMBL/GenBank/DDBJ whole genome shotgun (WGS) entry which is preliminary data.</text>
</comment>
<evidence type="ECO:0000313" key="3">
    <source>
        <dbReference type="Proteomes" id="UP001485043"/>
    </source>
</evidence>
<dbReference type="EMBL" id="JALJOV010000286">
    <property type="protein sequence ID" value="KAK9865075.1"/>
    <property type="molecule type" value="Genomic_DNA"/>
</dbReference>
<accession>A0AAW1T6B0</accession>
<name>A0AAW1T6B0_9CHLO</name>
<feature type="region of interest" description="Disordered" evidence="1">
    <location>
        <begin position="59"/>
        <end position="85"/>
    </location>
</feature>
<proteinExistence type="predicted"/>
<protein>
    <submittedName>
        <fullName evidence="2">Uncharacterized protein</fullName>
    </submittedName>
</protein>
<evidence type="ECO:0000313" key="2">
    <source>
        <dbReference type="EMBL" id="KAK9865075.1"/>
    </source>
</evidence>